<keyword evidence="6" id="KW-1185">Reference proteome</keyword>
<dbReference type="PROSITE" id="PS00018">
    <property type="entry name" value="EF_HAND_1"/>
    <property type="match status" value="2"/>
</dbReference>
<dbReference type="Gene3D" id="1.10.238.10">
    <property type="entry name" value="EF-hand"/>
    <property type="match status" value="1"/>
</dbReference>
<evidence type="ECO:0000256" key="1">
    <source>
        <dbReference type="ARBA" id="ARBA00022723"/>
    </source>
</evidence>
<keyword evidence="1" id="KW-0479">Metal-binding</keyword>
<dbReference type="PANTHER" id="PTHR10891">
    <property type="entry name" value="EF-HAND CALCIUM-BINDING DOMAIN CONTAINING PROTEIN"/>
    <property type="match status" value="1"/>
</dbReference>
<sequence length="203" mass="23107">MVPSQLDCFIQFNRSTSQNDVTSSSNPLLFGLFDLFLSCTVFKIKSSFPKFWFFLLSQLNPKVRTEKRVSDSELTHQPSLILRDDDGALGRDEVEMVMGSLGLLCSSGSEELGEKYDLSEVSGVFEEEEPSLEELKQAFDVFDVNKDGFIDERELQRVLCVLGFNEAATERENCQKMIRNFDANGDGRIDFKEFVKIMENSFC</sequence>
<dbReference type="AlphaFoldDB" id="A0AAE1MYC2"/>
<dbReference type="InterPro" id="IPR011992">
    <property type="entry name" value="EF-hand-dom_pair"/>
</dbReference>
<organism evidence="5 6">
    <name type="scientific">Acacia crassicarpa</name>
    <name type="common">northern wattle</name>
    <dbReference type="NCBI Taxonomy" id="499986"/>
    <lineage>
        <taxon>Eukaryota</taxon>
        <taxon>Viridiplantae</taxon>
        <taxon>Streptophyta</taxon>
        <taxon>Embryophyta</taxon>
        <taxon>Tracheophyta</taxon>
        <taxon>Spermatophyta</taxon>
        <taxon>Magnoliopsida</taxon>
        <taxon>eudicotyledons</taxon>
        <taxon>Gunneridae</taxon>
        <taxon>Pentapetalae</taxon>
        <taxon>rosids</taxon>
        <taxon>fabids</taxon>
        <taxon>Fabales</taxon>
        <taxon>Fabaceae</taxon>
        <taxon>Caesalpinioideae</taxon>
        <taxon>mimosoid clade</taxon>
        <taxon>Acacieae</taxon>
        <taxon>Acacia</taxon>
    </lineage>
</organism>
<keyword evidence="3" id="KW-0106">Calcium</keyword>
<dbReference type="Pfam" id="PF13499">
    <property type="entry name" value="EF-hand_7"/>
    <property type="match status" value="1"/>
</dbReference>
<evidence type="ECO:0000256" key="3">
    <source>
        <dbReference type="ARBA" id="ARBA00022837"/>
    </source>
</evidence>
<evidence type="ECO:0000259" key="4">
    <source>
        <dbReference type="PROSITE" id="PS50222"/>
    </source>
</evidence>
<dbReference type="PROSITE" id="PS50222">
    <property type="entry name" value="EF_HAND_2"/>
    <property type="match status" value="2"/>
</dbReference>
<reference evidence="5" key="1">
    <citation type="submission" date="2023-10" db="EMBL/GenBank/DDBJ databases">
        <title>Chromosome-level genome of the transformable northern wattle, Acacia crassicarpa.</title>
        <authorList>
            <person name="Massaro I."/>
            <person name="Sinha N.R."/>
            <person name="Poethig S."/>
            <person name="Leichty A.R."/>
        </authorList>
    </citation>
    <scope>NUCLEOTIDE SEQUENCE</scope>
    <source>
        <strain evidence="5">Acra3RX</strain>
        <tissue evidence="5">Leaf</tissue>
    </source>
</reference>
<feature type="domain" description="EF-hand" evidence="4">
    <location>
        <begin position="130"/>
        <end position="165"/>
    </location>
</feature>
<dbReference type="GO" id="GO:0043226">
    <property type="term" value="C:organelle"/>
    <property type="evidence" value="ECO:0007669"/>
    <property type="project" value="UniProtKB-ARBA"/>
</dbReference>
<keyword evidence="2" id="KW-0677">Repeat</keyword>
<evidence type="ECO:0000256" key="2">
    <source>
        <dbReference type="ARBA" id="ARBA00022737"/>
    </source>
</evidence>
<dbReference type="Proteomes" id="UP001293593">
    <property type="component" value="Unassembled WGS sequence"/>
</dbReference>
<evidence type="ECO:0000313" key="5">
    <source>
        <dbReference type="EMBL" id="KAK4279389.1"/>
    </source>
</evidence>
<dbReference type="FunFam" id="1.10.238.10:FF:000178">
    <property type="entry name" value="Calmodulin-2 A"/>
    <property type="match status" value="1"/>
</dbReference>
<feature type="domain" description="EF-hand" evidence="4">
    <location>
        <begin position="169"/>
        <end position="203"/>
    </location>
</feature>
<dbReference type="InterPro" id="IPR039647">
    <property type="entry name" value="EF_hand_pair_protein_CML-like"/>
</dbReference>
<dbReference type="CDD" id="cd00051">
    <property type="entry name" value="EFh"/>
    <property type="match status" value="1"/>
</dbReference>
<accession>A0AAE1MYC2</accession>
<dbReference type="GO" id="GO:0005509">
    <property type="term" value="F:calcium ion binding"/>
    <property type="evidence" value="ECO:0007669"/>
    <property type="project" value="InterPro"/>
</dbReference>
<proteinExistence type="predicted"/>
<dbReference type="InterPro" id="IPR018247">
    <property type="entry name" value="EF_Hand_1_Ca_BS"/>
</dbReference>
<dbReference type="SUPFAM" id="SSF47473">
    <property type="entry name" value="EF-hand"/>
    <property type="match status" value="1"/>
</dbReference>
<dbReference type="SMART" id="SM00054">
    <property type="entry name" value="EFh"/>
    <property type="match status" value="2"/>
</dbReference>
<protein>
    <recommendedName>
        <fullName evidence="4">EF-hand domain-containing protein</fullName>
    </recommendedName>
</protein>
<gene>
    <name evidence="5" type="ORF">QN277_011177</name>
</gene>
<dbReference type="EMBL" id="JAWXYG010000002">
    <property type="protein sequence ID" value="KAK4279389.1"/>
    <property type="molecule type" value="Genomic_DNA"/>
</dbReference>
<dbReference type="InterPro" id="IPR002048">
    <property type="entry name" value="EF_hand_dom"/>
</dbReference>
<comment type="caution">
    <text evidence="5">The sequence shown here is derived from an EMBL/GenBank/DDBJ whole genome shotgun (WGS) entry which is preliminary data.</text>
</comment>
<name>A0AAE1MYC2_9FABA</name>
<evidence type="ECO:0000313" key="6">
    <source>
        <dbReference type="Proteomes" id="UP001293593"/>
    </source>
</evidence>